<comment type="similarity">
    <text evidence="8">Belongs to the TRAP transporter small permease family.</text>
</comment>
<evidence type="ECO:0000256" key="8">
    <source>
        <dbReference type="ARBA" id="ARBA00038436"/>
    </source>
</evidence>
<proteinExistence type="inferred from homology"/>
<evidence type="ECO:0000256" key="7">
    <source>
        <dbReference type="ARBA" id="ARBA00023136"/>
    </source>
</evidence>
<evidence type="ECO:0000259" key="10">
    <source>
        <dbReference type="Pfam" id="PF04290"/>
    </source>
</evidence>
<comment type="caution">
    <text evidence="11">The sequence shown here is derived from an EMBL/GenBank/DDBJ whole genome shotgun (WGS) entry which is preliminary data.</text>
</comment>
<reference evidence="11 12" key="1">
    <citation type="submission" date="2023-07" db="EMBL/GenBank/DDBJ databases">
        <title>The novel representative of Negativicutes class, Anaeroselena agilis gen. nov. sp. nov.</title>
        <authorList>
            <person name="Prokofeva M.I."/>
            <person name="Elcheninov A.G."/>
            <person name="Klyukina A."/>
            <person name="Kublanov I.V."/>
            <person name="Frolov E.N."/>
            <person name="Podosokorskaya O.A."/>
        </authorList>
    </citation>
    <scope>NUCLEOTIDE SEQUENCE [LARGE SCALE GENOMIC DNA]</scope>
    <source>
        <strain evidence="11 12">4137-cl</strain>
    </source>
</reference>
<evidence type="ECO:0000313" key="12">
    <source>
        <dbReference type="Proteomes" id="UP001254848"/>
    </source>
</evidence>
<feature type="transmembrane region" description="Helical" evidence="9">
    <location>
        <begin position="83"/>
        <end position="107"/>
    </location>
</feature>
<evidence type="ECO:0000256" key="1">
    <source>
        <dbReference type="ARBA" id="ARBA00004429"/>
    </source>
</evidence>
<dbReference type="RefSeq" id="WP_413780161.1">
    <property type="nucleotide sequence ID" value="NZ_JAUOZS010000001.1"/>
</dbReference>
<name>A0ABU3NXX9_9FIRM</name>
<evidence type="ECO:0000256" key="9">
    <source>
        <dbReference type="SAM" id="Phobius"/>
    </source>
</evidence>
<dbReference type="Pfam" id="PF04290">
    <property type="entry name" value="DctQ"/>
    <property type="match status" value="1"/>
</dbReference>
<dbReference type="PANTHER" id="PTHR35011:SF2">
    <property type="entry name" value="2,3-DIKETO-L-GULONATE TRAP TRANSPORTER SMALL PERMEASE PROTEIN YIAM"/>
    <property type="match status" value="1"/>
</dbReference>
<feature type="transmembrane region" description="Helical" evidence="9">
    <location>
        <begin position="12"/>
        <end position="32"/>
    </location>
</feature>
<keyword evidence="2" id="KW-0813">Transport</keyword>
<evidence type="ECO:0000256" key="5">
    <source>
        <dbReference type="ARBA" id="ARBA00022692"/>
    </source>
</evidence>
<keyword evidence="6 9" id="KW-1133">Transmembrane helix</keyword>
<evidence type="ECO:0000256" key="2">
    <source>
        <dbReference type="ARBA" id="ARBA00022448"/>
    </source>
</evidence>
<feature type="domain" description="Tripartite ATP-independent periplasmic transporters DctQ component" evidence="10">
    <location>
        <begin position="20"/>
        <end position="151"/>
    </location>
</feature>
<protein>
    <submittedName>
        <fullName evidence="11">TRAP transporter small permease</fullName>
    </submittedName>
</protein>
<keyword evidence="4" id="KW-0997">Cell inner membrane</keyword>
<feature type="transmembrane region" description="Helical" evidence="9">
    <location>
        <begin position="127"/>
        <end position="150"/>
    </location>
</feature>
<sequence>MSKLFDAIEDWFLAITLGAMLLLNFGNVLSRYFLNLSMSFTEEITTNLFVWSCFFGAAAAAKRGAHLGLSLFTDMLSAKWQRVCALFVTLLALIMFAVIIWTSIGMVQSQIASKQTTPALGIPEWTMGIAVPVGAAFCFVRFAQAGWLAWRKGGN</sequence>
<keyword evidence="12" id="KW-1185">Reference proteome</keyword>
<keyword evidence="5 9" id="KW-0812">Transmembrane</keyword>
<dbReference type="EMBL" id="JAUOZS010000001">
    <property type="protein sequence ID" value="MDT8901657.1"/>
    <property type="molecule type" value="Genomic_DNA"/>
</dbReference>
<feature type="transmembrane region" description="Helical" evidence="9">
    <location>
        <begin position="44"/>
        <end position="62"/>
    </location>
</feature>
<evidence type="ECO:0000256" key="4">
    <source>
        <dbReference type="ARBA" id="ARBA00022519"/>
    </source>
</evidence>
<dbReference type="InterPro" id="IPR055348">
    <property type="entry name" value="DctQ"/>
</dbReference>
<comment type="subcellular location">
    <subcellularLocation>
        <location evidence="1">Cell inner membrane</location>
        <topology evidence="1">Multi-pass membrane protein</topology>
    </subcellularLocation>
</comment>
<keyword evidence="7 9" id="KW-0472">Membrane</keyword>
<evidence type="ECO:0000313" key="11">
    <source>
        <dbReference type="EMBL" id="MDT8901657.1"/>
    </source>
</evidence>
<keyword evidence="3" id="KW-1003">Cell membrane</keyword>
<evidence type="ECO:0000256" key="3">
    <source>
        <dbReference type="ARBA" id="ARBA00022475"/>
    </source>
</evidence>
<dbReference type="PANTHER" id="PTHR35011">
    <property type="entry name" value="2,3-DIKETO-L-GULONATE TRAP TRANSPORTER SMALL PERMEASE PROTEIN YIAM"/>
    <property type="match status" value="1"/>
</dbReference>
<dbReference type="Proteomes" id="UP001254848">
    <property type="component" value="Unassembled WGS sequence"/>
</dbReference>
<evidence type="ECO:0000256" key="6">
    <source>
        <dbReference type="ARBA" id="ARBA00022989"/>
    </source>
</evidence>
<dbReference type="InterPro" id="IPR007387">
    <property type="entry name" value="TRAP_DctQ"/>
</dbReference>
<organism evidence="11 12">
    <name type="scientific">Anaeroselena agilis</name>
    <dbReference type="NCBI Taxonomy" id="3063788"/>
    <lineage>
        <taxon>Bacteria</taxon>
        <taxon>Bacillati</taxon>
        <taxon>Bacillota</taxon>
        <taxon>Negativicutes</taxon>
        <taxon>Acetonemataceae</taxon>
        <taxon>Anaeroselena</taxon>
    </lineage>
</organism>
<gene>
    <name evidence="11" type="ORF">Q4T40_10420</name>
</gene>
<accession>A0ABU3NXX9</accession>